<gene>
    <name evidence="1" type="ORF">Tci_870844</name>
</gene>
<accession>A0A699SM26</accession>
<proteinExistence type="predicted"/>
<protein>
    <submittedName>
        <fullName evidence="1">Reverse transcriptase domain-containing protein</fullName>
    </submittedName>
</protein>
<keyword evidence="1" id="KW-0548">Nucleotidyltransferase</keyword>
<dbReference type="EMBL" id="BKCJ011174753">
    <property type="protein sequence ID" value="GFC98874.1"/>
    <property type="molecule type" value="Genomic_DNA"/>
</dbReference>
<organism evidence="1">
    <name type="scientific">Tanacetum cinerariifolium</name>
    <name type="common">Dalmatian daisy</name>
    <name type="synonym">Chrysanthemum cinerariifolium</name>
    <dbReference type="NCBI Taxonomy" id="118510"/>
    <lineage>
        <taxon>Eukaryota</taxon>
        <taxon>Viridiplantae</taxon>
        <taxon>Streptophyta</taxon>
        <taxon>Embryophyta</taxon>
        <taxon>Tracheophyta</taxon>
        <taxon>Spermatophyta</taxon>
        <taxon>Magnoliopsida</taxon>
        <taxon>eudicotyledons</taxon>
        <taxon>Gunneridae</taxon>
        <taxon>Pentapetalae</taxon>
        <taxon>asterids</taxon>
        <taxon>campanulids</taxon>
        <taxon>Asterales</taxon>
        <taxon>Asteraceae</taxon>
        <taxon>Asteroideae</taxon>
        <taxon>Anthemideae</taxon>
        <taxon>Anthemidinae</taxon>
        <taxon>Tanacetum</taxon>
    </lineage>
</organism>
<sequence>MPVELGSFDAIIGMDWLAKYQAVIMCAEKIVRIPWGNEALIIHGDVPHPGSSSPVCQKEGWIVSDVHRLAGVKQTDGKEPLPTAKD</sequence>
<dbReference type="AlphaFoldDB" id="A0A699SM26"/>
<dbReference type="Gene3D" id="2.40.70.10">
    <property type="entry name" value="Acid Proteases"/>
    <property type="match status" value="1"/>
</dbReference>
<keyword evidence="1" id="KW-0695">RNA-directed DNA polymerase</keyword>
<dbReference type="Pfam" id="PF08284">
    <property type="entry name" value="RVP_2"/>
    <property type="match status" value="1"/>
</dbReference>
<keyword evidence="1" id="KW-0808">Transferase</keyword>
<dbReference type="GO" id="GO:0003964">
    <property type="term" value="F:RNA-directed DNA polymerase activity"/>
    <property type="evidence" value="ECO:0007669"/>
    <property type="project" value="UniProtKB-KW"/>
</dbReference>
<name>A0A699SM26_TANCI</name>
<evidence type="ECO:0000313" key="1">
    <source>
        <dbReference type="EMBL" id="GFC98874.1"/>
    </source>
</evidence>
<comment type="caution">
    <text evidence="1">The sequence shown here is derived from an EMBL/GenBank/DDBJ whole genome shotgun (WGS) entry which is preliminary data.</text>
</comment>
<dbReference type="InterPro" id="IPR021109">
    <property type="entry name" value="Peptidase_aspartic_dom_sf"/>
</dbReference>
<reference evidence="1" key="1">
    <citation type="journal article" date="2019" name="Sci. Rep.">
        <title>Draft genome of Tanacetum cinerariifolium, the natural source of mosquito coil.</title>
        <authorList>
            <person name="Yamashiro T."/>
            <person name="Shiraishi A."/>
            <person name="Satake H."/>
            <person name="Nakayama K."/>
        </authorList>
    </citation>
    <scope>NUCLEOTIDE SEQUENCE</scope>
</reference>